<gene>
    <name evidence="1" type="ORF">PsorP6_010838</name>
</gene>
<dbReference type="EMBL" id="CM047585">
    <property type="protein sequence ID" value="KAI9910893.1"/>
    <property type="molecule type" value="Genomic_DNA"/>
</dbReference>
<keyword evidence="2" id="KW-1185">Reference proteome</keyword>
<name>A0ACC0VYS8_9STRA</name>
<reference evidence="1 2" key="1">
    <citation type="journal article" date="2022" name="bioRxiv">
        <title>The genome of the oomycete Peronosclerospora sorghi, a cosmopolitan pathogen of maize and sorghum, is inflated with dispersed pseudogenes.</title>
        <authorList>
            <person name="Fletcher K."/>
            <person name="Martin F."/>
            <person name="Isakeit T."/>
            <person name="Cavanaugh K."/>
            <person name="Magill C."/>
            <person name="Michelmore R."/>
        </authorList>
    </citation>
    <scope>NUCLEOTIDE SEQUENCE [LARGE SCALE GENOMIC DNA]</scope>
    <source>
        <strain evidence="1">P6</strain>
    </source>
</reference>
<evidence type="ECO:0000313" key="1">
    <source>
        <dbReference type="EMBL" id="KAI9910893.1"/>
    </source>
</evidence>
<protein>
    <submittedName>
        <fullName evidence="1">Uncharacterized protein</fullName>
    </submittedName>
</protein>
<evidence type="ECO:0000313" key="2">
    <source>
        <dbReference type="Proteomes" id="UP001163321"/>
    </source>
</evidence>
<comment type="caution">
    <text evidence="1">The sequence shown here is derived from an EMBL/GenBank/DDBJ whole genome shotgun (WGS) entry which is preliminary data.</text>
</comment>
<proteinExistence type="predicted"/>
<sequence length="1096" mass="123226">MDHSTAYIGDTLFSPRHVGRSTDTNVNPDMYWKILDDLSIDVDEKYLEEIYNDDNRSDLLTIDKERSGCPRDEPEPEHLRSSSMLPPPDARVARSSLPLQHENERTQQRGKELAWQKVRQHLIEEEIRAANYQTVPSGSSSHGAAQGGGRDRYETVKLLDSLARLGREEPATSKAKYPPRTFMDRAGTKLSQIWHRSHASSGSSSSSMHSSPFHANVTTSPATSSRNQVKVQDLLEHISVTCHETKLPETAVRHISSHLNAIHAILDENTTSEQPQQSHVRQFSNTESSTEQSDSDATSHEFMTDVAVPTYSWVKVAVLMRHLFSAFSAAQDLKETIESFHNLLAKCHGTTAKGHPSWQQYHRVKGAVYNKLGFRQRQLFKFLDARLNLDVYKQKPGARTRVCIIGAGPVGLRAAVELALLGCQVSVVEKRTKFSRENMLHLWPWVVQDMASLGAKVLFPKFCKSKTYFHVSTRQLQLILLKVALVLGVNVHISTAFEAILHPHVEAQNRRQSFYSIKTEPPIPQVEYTAILGASGTNDVLAKPAGIKRFIFCQNESLGIVCYFPNLESSEETKVKEFSWTAQAEHKMLDKMRDVGLDLENIMYFRGEMHYLVMTPKRHNLVVRGVVKHNHLESAALVAPENINRGALHAFVHEVVKFVGICRKAELTRVNVFDFSSLTRAEKAASILTSHGKKLYVGLMGDSLLEPVWYDGLGTCRGFLSALDGAWMIAQIGKTTDKELLADREWTYQITQRLSGQHRKEMQTSVRKYTVDPRSRYTCNGMATTPYSRHLERLQRGESLEGTAVLALCERVKDLLVEEDNVVSVSSPVAVCGDLHGQFHDLLELFKLVGPAPEIKYVFLGDFVDRGAMSVETISILCVLKASYPDHVTLLRGNHESRQTTQVYGFQVECMKKYDGDGRIYKAFMELFDFLPLGAVIDNSLLCLHGGLSPALHHLDQLRMLDRFQEIPPDGIVADIVWSDPDAKTLGFHMSPRGAGYIFGEDVVEKFLHMNKLAHIARAHQLCMEGFQVLFRETFSTVWSAPNYCHRFGNLAAVMAVDEHLERTYKTFKEAPSSRNIGVLEHRGTGSDAIDAGYFT</sequence>
<organism evidence="1 2">
    <name type="scientific">Peronosclerospora sorghi</name>
    <dbReference type="NCBI Taxonomy" id="230839"/>
    <lineage>
        <taxon>Eukaryota</taxon>
        <taxon>Sar</taxon>
        <taxon>Stramenopiles</taxon>
        <taxon>Oomycota</taxon>
        <taxon>Peronosporomycetes</taxon>
        <taxon>Peronosporales</taxon>
        <taxon>Peronosporaceae</taxon>
        <taxon>Peronosclerospora</taxon>
    </lineage>
</organism>
<dbReference type="Proteomes" id="UP001163321">
    <property type="component" value="Chromosome 6"/>
</dbReference>
<accession>A0ACC0VYS8</accession>